<keyword evidence="3" id="KW-1185">Reference proteome</keyword>
<name>A0AAV6QYX5_SOLSE</name>
<feature type="compositionally biased region" description="Polar residues" evidence="1">
    <location>
        <begin position="27"/>
        <end position="40"/>
    </location>
</feature>
<comment type="caution">
    <text evidence="2">The sequence shown here is derived from an EMBL/GenBank/DDBJ whole genome shotgun (WGS) entry which is preliminary data.</text>
</comment>
<gene>
    <name evidence="2" type="ORF">JOB18_029850</name>
</gene>
<evidence type="ECO:0000256" key="1">
    <source>
        <dbReference type="SAM" id="MobiDB-lite"/>
    </source>
</evidence>
<dbReference type="Proteomes" id="UP000693946">
    <property type="component" value="Linkage Group LG3"/>
</dbReference>
<accession>A0AAV6QYX5</accession>
<dbReference type="EMBL" id="JAGKHQ010000015">
    <property type="protein sequence ID" value="KAG7496997.1"/>
    <property type="molecule type" value="Genomic_DNA"/>
</dbReference>
<evidence type="ECO:0000313" key="2">
    <source>
        <dbReference type="EMBL" id="KAG7496997.1"/>
    </source>
</evidence>
<evidence type="ECO:0000313" key="3">
    <source>
        <dbReference type="Proteomes" id="UP000693946"/>
    </source>
</evidence>
<feature type="region of interest" description="Disordered" evidence="1">
    <location>
        <begin position="16"/>
        <end position="70"/>
    </location>
</feature>
<reference evidence="2 3" key="1">
    <citation type="journal article" date="2021" name="Sci. Rep.">
        <title>Chromosome anchoring in Senegalese sole (Solea senegalensis) reveals sex-associated markers and genome rearrangements in flatfish.</title>
        <authorList>
            <person name="Guerrero-Cozar I."/>
            <person name="Gomez-Garrido J."/>
            <person name="Berbel C."/>
            <person name="Martinez-Blanch J.F."/>
            <person name="Alioto T."/>
            <person name="Claros M.G."/>
            <person name="Gagnaire P.A."/>
            <person name="Manchado M."/>
        </authorList>
    </citation>
    <scope>NUCLEOTIDE SEQUENCE [LARGE SCALE GENOMIC DNA]</scope>
    <source>
        <strain evidence="2">Sse05_10M</strain>
    </source>
</reference>
<organism evidence="2 3">
    <name type="scientific">Solea senegalensis</name>
    <name type="common">Senegalese sole</name>
    <dbReference type="NCBI Taxonomy" id="28829"/>
    <lineage>
        <taxon>Eukaryota</taxon>
        <taxon>Metazoa</taxon>
        <taxon>Chordata</taxon>
        <taxon>Craniata</taxon>
        <taxon>Vertebrata</taxon>
        <taxon>Euteleostomi</taxon>
        <taxon>Actinopterygii</taxon>
        <taxon>Neopterygii</taxon>
        <taxon>Teleostei</taxon>
        <taxon>Neoteleostei</taxon>
        <taxon>Acanthomorphata</taxon>
        <taxon>Carangaria</taxon>
        <taxon>Pleuronectiformes</taxon>
        <taxon>Pleuronectoidei</taxon>
        <taxon>Soleidae</taxon>
        <taxon>Solea</taxon>
    </lineage>
</organism>
<protein>
    <submittedName>
        <fullName evidence="2">Uncharacterized protein</fullName>
    </submittedName>
</protein>
<proteinExistence type="predicted"/>
<sequence>MFVYDLETTSALSGSAVKQEGFGGSPEQLSSPTSSVNLQMFESKKEAHSTSTGNRHRGGGETVGSMKSHTHTPQLLPGFYFEKSSLVAMVMPGNISAAPVLV</sequence>
<dbReference type="AlphaFoldDB" id="A0AAV6QYX5"/>